<reference evidence="4" key="1">
    <citation type="submission" date="2011-02" db="EMBL/GenBank/DDBJ databases">
        <title>The complete sequence of plasmid3 of Deinococcus proteolyticus DSM 20540.</title>
        <authorList>
            <consortium name="US DOE Joint Genome Institute (JGI-PGF)"/>
            <person name="Lucas S."/>
            <person name="Copeland A."/>
            <person name="Lapidus A."/>
            <person name="Bruce D."/>
            <person name="Goodwin L."/>
            <person name="Pitluck S."/>
            <person name="Kyrpides N."/>
            <person name="Mavromatis K."/>
            <person name="Pagani I."/>
            <person name="Ivanova N."/>
            <person name="Ovchinnikova G."/>
            <person name="Zeytun A."/>
            <person name="Detter J.C."/>
            <person name="Han C."/>
            <person name="Land M."/>
            <person name="Hauser L."/>
            <person name="Markowitz V."/>
            <person name="Cheng J.-F."/>
            <person name="Hugenholtz P."/>
            <person name="Woyke T."/>
            <person name="Wu D."/>
            <person name="Pukall R."/>
            <person name="Steenblock K."/>
            <person name="Brambilla E."/>
            <person name="Klenk H.-P."/>
            <person name="Eisen J.A."/>
        </authorList>
    </citation>
    <scope>NUCLEOTIDE SEQUENCE [LARGE SCALE GENOMIC DNA]</scope>
    <source>
        <strain evidence="4">ATCC 35074 / DSM 20540 / JCM 6276 / NBRC 101906 / NCIMB 13154 / VKM Ac-1939 / CCM 2703 / MRP</strain>
        <plasmid evidence="4">Plasmid pDEIPR03</plasmid>
    </source>
</reference>
<organism evidence="3 4">
    <name type="scientific">Deinococcus proteolyticus (strain ATCC 35074 / DSM 20540 / JCM 6276 / NBRC 101906 / NCIMB 13154 / VKM Ac-1939 / CCM 2703 / MRP)</name>
    <dbReference type="NCBI Taxonomy" id="693977"/>
    <lineage>
        <taxon>Bacteria</taxon>
        <taxon>Thermotogati</taxon>
        <taxon>Deinococcota</taxon>
        <taxon>Deinococci</taxon>
        <taxon>Deinococcales</taxon>
        <taxon>Deinococcaceae</taxon>
        <taxon>Deinococcus</taxon>
    </lineage>
</organism>
<dbReference type="AlphaFoldDB" id="F0RQU6"/>
<evidence type="ECO:0000313" key="3">
    <source>
        <dbReference type="EMBL" id="ADY27655.1"/>
    </source>
</evidence>
<sequence>MPVTKLEPKTALIAVDVQKGTLGMSVQAEAERVVGGTVRLADAFHAAGLPVVWVRAVGLPRLRTGLPLPPEKVPGDFSELHPSLPVKEGDLVADKFGTSALVVPEVRAFLQERGVKGVVVNGLATGMGVESTVRAAFDTGYHVTVASDAVTDPNAERGQNSLRLTLPGFAELGTVDEILNVLSAQGGKA</sequence>
<dbReference type="EMBL" id="CP002539">
    <property type="protein sequence ID" value="ADY27655.1"/>
    <property type="molecule type" value="Genomic_DNA"/>
</dbReference>
<protein>
    <submittedName>
        <fullName evidence="3">Isochorismatase hydrolase</fullName>
    </submittedName>
</protein>
<dbReference type="GO" id="GO:0016787">
    <property type="term" value="F:hydrolase activity"/>
    <property type="evidence" value="ECO:0007669"/>
    <property type="project" value="UniProtKB-KW"/>
</dbReference>
<dbReference type="OrthoDB" id="9796485at2"/>
<dbReference type="RefSeq" id="WP_013623162.1">
    <property type="nucleotide sequence ID" value="NC_015170.1"/>
</dbReference>
<dbReference type="CDD" id="cd00431">
    <property type="entry name" value="cysteine_hydrolases"/>
    <property type="match status" value="1"/>
</dbReference>
<evidence type="ECO:0000256" key="1">
    <source>
        <dbReference type="ARBA" id="ARBA00022801"/>
    </source>
</evidence>
<dbReference type="InterPro" id="IPR036380">
    <property type="entry name" value="Isochorismatase-like_sf"/>
</dbReference>
<keyword evidence="1 3" id="KW-0378">Hydrolase</keyword>
<dbReference type="Pfam" id="PF00857">
    <property type="entry name" value="Isochorismatase"/>
    <property type="match status" value="1"/>
</dbReference>
<evidence type="ECO:0000259" key="2">
    <source>
        <dbReference type="Pfam" id="PF00857"/>
    </source>
</evidence>
<dbReference type="SUPFAM" id="SSF52499">
    <property type="entry name" value="Isochorismatase-like hydrolases"/>
    <property type="match status" value="1"/>
</dbReference>
<gene>
    <name evidence="3" type="ordered locus">Deipr_2538</name>
</gene>
<keyword evidence="3" id="KW-0614">Plasmid</keyword>
<dbReference type="PANTHER" id="PTHR43540:SF7">
    <property type="entry name" value="ISOCHORISMATASE FAMILY PROTEIN YECD"/>
    <property type="match status" value="1"/>
</dbReference>
<accession>F0RQU6</accession>
<dbReference type="InterPro" id="IPR000868">
    <property type="entry name" value="Isochorismatase-like_dom"/>
</dbReference>
<feature type="domain" description="Isochorismatase-like" evidence="2">
    <location>
        <begin position="10"/>
        <end position="176"/>
    </location>
</feature>
<dbReference type="eggNOG" id="COG1335">
    <property type="taxonomic scope" value="Bacteria"/>
</dbReference>
<geneLocation type="plasmid" evidence="3 4">
    <name>pDEIPR03</name>
</geneLocation>
<dbReference type="PANTHER" id="PTHR43540">
    <property type="entry name" value="PEROXYUREIDOACRYLATE/UREIDOACRYLATE AMIDOHYDROLASE-RELATED"/>
    <property type="match status" value="1"/>
</dbReference>
<dbReference type="KEGG" id="dpt:Deipr_2538"/>
<dbReference type="Gene3D" id="3.40.50.850">
    <property type="entry name" value="Isochorismatase-like"/>
    <property type="match status" value="1"/>
</dbReference>
<dbReference type="HOGENOM" id="CLU_068979_8_2_0"/>
<proteinExistence type="predicted"/>
<name>F0RQU6_DEIPM</name>
<evidence type="ECO:0000313" key="4">
    <source>
        <dbReference type="Proteomes" id="UP000007718"/>
    </source>
</evidence>
<reference evidence="3 4" key="2">
    <citation type="journal article" date="2012" name="Stand. Genomic Sci.">
        <title>Complete genome sequence of the orange-red pigmented, radioresistant Deinococcus proteolyticus type strain (MRP(T)).</title>
        <authorList>
            <person name="Copeland A."/>
            <person name="Zeytun A."/>
            <person name="Yassawong M."/>
            <person name="Nolan M."/>
            <person name="Lucas S."/>
            <person name="Hammon N."/>
            <person name="Deshpande S."/>
            <person name="Cheng J.F."/>
            <person name="Han C."/>
            <person name="Tapia R."/>
            <person name="Goodwin L.A."/>
            <person name="Pitluck S."/>
            <person name="Mavromatis K."/>
            <person name="Liolios K."/>
            <person name="Pagani I."/>
            <person name="Ivanova N."/>
            <person name="Mikhailova N."/>
            <person name="Pati A."/>
            <person name="Chen A."/>
            <person name="Palaniappan K."/>
            <person name="Land M."/>
            <person name="Hauser L."/>
            <person name="Jeffries C.D."/>
            <person name="Brambilla E.M."/>
            <person name="Rohde M."/>
            <person name="Sikorski J."/>
            <person name="Pukall R."/>
            <person name="Goker M."/>
            <person name="Detter J.C."/>
            <person name="Woyke T."/>
            <person name="Bristow J."/>
            <person name="Eisen J.A."/>
            <person name="Markowitz V."/>
            <person name="Hugenholtz P."/>
            <person name="Kyrpides N.C."/>
            <person name="Klenk H.P."/>
            <person name="Lapidus A."/>
        </authorList>
    </citation>
    <scope>NUCLEOTIDE SEQUENCE [LARGE SCALE GENOMIC DNA]</scope>
    <source>
        <strain evidence="4">ATCC 35074 / DSM 20540 / JCM 6276 / NBRC 101906 / NCIMB 13154 / VKM Ac-1939 / CCM 2703 / MRP</strain>
        <plasmid evidence="4">Plasmid pDEIPR03</plasmid>
    </source>
</reference>
<dbReference type="Proteomes" id="UP000007718">
    <property type="component" value="Plasmid pDEIPR03"/>
</dbReference>
<dbReference type="InterPro" id="IPR050272">
    <property type="entry name" value="Isochorismatase-like_hydrls"/>
</dbReference>
<keyword evidence="4" id="KW-1185">Reference proteome</keyword>